<feature type="compositionally biased region" description="Polar residues" evidence="1">
    <location>
        <begin position="178"/>
        <end position="189"/>
    </location>
</feature>
<evidence type="ECO:0000256" key="1">
    <source>
        <dbReference type="SAM" id="MobiDB-lite"/>
    </source>
</evidence>
<gene>
    <name evidence="2" type="ORF">SKAU_G00237500</name>
</gene>
<keyword evidence="3" id="KW-1185">Reference proteome</keyword>
<evidence type="ECO:0000313" key="3">
    <source>
        <dbReference type="Proteomes" id="UP001152622"/>
    </source>
</evidence>
<sequence length="223" mass="23604">MGKKLPLIFADNVHQPKVVIVHSDTVIPPRSEVIISGAVEGLTSNCTAGDSGGVGREARGLNGQEPNQSSQPLHPRHQPEINFGASGVQYQRRARQAAAAMGRPPVPPDSTMAMTGRPSMLPATAPPLDPAMTQGACPLVVADPMPPTGPAVIRGACPLVMSAPEIRDNPGEGPSGLSWRQEQSRQSPARLQGVEGPQMGGTLRPVRDRKFPAKFKDFEMTSE</sequence>
<dbReference type="AlphaFoldDB" id="A0A9Q1F7C8"/>
<organism evidence="2 3">
    <name type="scientific">Synaphobranchus kaupii</name>
    <name type="common">Kaup's arrowtooth eel</name>
    <dbReference type="NCBI Taxonomy" id="118154"/>
    <lineage>
        <taxon>Eukaryota</taxon>
        <taxon>Metazoa</taxon>
        <taxon>Chordata</taxon>
        <taxon>Craniata</taxon>
        <taxon>Vertebrata</taxon>
        <taxon>Euteleostomi</taxon>
        <taxon>Actinopterygii</taxon>
        <taxon>Neopterygii</taxon>
        <taxon>Teleostei</taxon>
        <taxon>Anguilliformes</taxon>
        <taxon>Synaphobranchidae</taxon>
        <taxon>Synaphobranchus</taxon>
    </lineage>
</organism>
<feature type="region of interest" description="Disordered" evidence="1">
    <location>
        <begin position="45"/>
        <end position="81"/>
    </location>
</feature>
<protein>
    <submittedName>
        <fullName evidence="2">Uncharacterized protein</fullName>
    </submittedName>
</protein>
<accession>A0A9Q1F7C8</accession>
<name>A0A9Q1F7C8_SYNKA</name>
<feature type="region of interest" description="Disordered" evidence="1">
    <location>
        <begin position="164"/>
        <end position="223"/>
    </location>
</feature>
<dbReference type="Proteomes" id="UP001152622">
    <property type="component" value="Chromosome 8"/>
</dbReference>
<dbReference type="OrthoDB" id="775972at2759"/>
<evidence type="ECO:0000313" key="2">
    <source>
        <dbReference type="EMBL" id="KAJ8352274.1"/>
    </source>
</evidence>
<reference evidence="2" key="1">
    <citation type="journal article" date="2023" name="Science">
        <title>Genome structures resolve the early diversification of teleost fishes.</title>
        <authorList>
            <person name="Parey E."/>
            <person name="Louis A."/>
            <person name="Montfort J."/>
            <person name="Bouchez O."/>
            <person name="Roques C."/>
            <person name="Iampietro C."/>
            <person name="Lluch J."/>
            <person name="Castinel A."/>
            <person name="Donnadieu C."/>
            <person name="Desvignes T."/>
            <person name="Floi Bucao C."/>
            <person name="Jouanno E."/>
            <person name="Wen M."/>
            <person name="Mejri S."/>
            <person name="Dirks R."/>
            <person name="Jansen H."/>
            <person name="Henkel C."/>
            <person name="Chen W.J."/>
            <person name="Zahm M."/>
            <person name="Cabau C."/>
            <person name="Klopp C."/>
            <person name="Thompson A.W."/>
            <person name="Robinson-Rechavi M."/>
            <person name="Braasch I."/>
            <person name="Lecointre G."/>
            <person name="Bobe J."/>
            <person name="Postlethwait J.H."/>
            <person name="Berthelot C."/>
            <person name="Roest Crollius H."/>
            <person name="Guiguen Y."/>
        </authorList>
    </citation>
    <scope>NUCLEOTIDE SEQUENCE</scope>
    <source>
        <strain evidence="2">WJC10195</strain>
    </source>
</reference>
<dbReference type="EMBL" id="JAINUF010000008">
    <property type="protein sequence ID" value="KAJ8352274.1"/>
    <property type="molecule type" value="Genomic_DNA"/>
</dbReference>
<feature type="compositionally biased region" description="Basic and acidic residues" evidence="1">
    <location>
        <begin position="205"/>
        <end position="223"/>
    </location>
</feature>
<proteinExistence type="predicted"/>
<comment type="caution">
    <text evidence="2">The sequence shown here is derived from an EMBL/GenBank/DDBJ whole genome shotgun (WGS) entry which is preliminary data.</text>
</comment>